<proteinExistence type="predicted"/>
<dbReference type="SUPFAM" id="SSF49464">
    <property type="entry name" value="Carboxypeptidase regulatory domain-like"/>
    <property type="match status" value="1"/>
</dbReference>
<dbReference type="AlphaFoldDB" id="A0A1V1NTN7"/>
<evidence type="ECO:0000259" key="1">
    <source>
        <dbReference type="PROSITE" id="PS50093"/>
    </source>
</evidence>
<evidence type="ECO:0000313" key="2">
    <source>
        <dbReference type="EMBL" id="ETR65913.1"/>
    </source>
</evidence>
<dbReference type="SUPFAM" id="SSF49299">
    <property type="entry name" value="PKD domain"/>
    <property type="match status" value="1"/>
</dbReference>
<name>A0A1V1NTN7_9BACT</name>
<dbReference type="InterPro" id="IPR000601">
    <property type="entry name" value="PKD_dom"/>
</dbReference>
<reference evidence="3" key="1">
    <citation type="submission" date="2012-11" db="EMBL/GenBank/DDBJ databases">
        <authorList>
            <person name="Lucero-Rivera Y.E."/>
            <person name="Tovar-Ramirez D."/>
        </authorList>
    </citation>
    <scope>NUCLEOTIDE SEQUENCE [LARGE SCALE GENOMIC DNA]</scope>
    <source>
        <strain evidence="3">Araruama</strain>
    </source>
</reference>
<dbReference type="InterPro" id="IPR013783">
    <property type="entry name" value="Ig-like_fold"/>
</dbReference>
<gene>
    <name evidence="2" type="ORF">OMM_13530</name>
</gene>
<feature type="non-terminal residue" evidence="2">
    <location>
        <position position="418"/>
    </location>
</feature>
<organism evidence="2 3">
    <name type="scientific">Candidatus Magnetoglobus multicellularis str. Araruama</name>
    <dbReference type="NCBI Taxonomy" id="890399"/>
    <lineage>
        <taxon>Bacteria</taxon>
        <taxon>Pseudomonadati</taxon>
        <taxon>Thermodesulfobacteriota</taxon>
        <taxon>Desulfobacteria</taxon>
        <taxon>Desulfobacterales</taxon>
        <taxon>Desulfobacteraceae</taxon>
        <taxon>Candidatus Magnetoglobus</taxon>
    </lineage>
</organism>
<evidence type="ECO:0000313" key="3">
    <source>
        <dbReference type="Proteomes" id="UP000189670"/>
    </source>
</evidence>
<dbReference type="InterPro" id="IPR022409">
    <property type="entry name" value="PKD/Chitinase_dom"/>
</dbReference>
<feature type="non-terminal residue" evidence="2">
    <location>
        <position position="1"/>
    </location>
</feature>
<dbReference type="PROSITE" id="PS50093">
    <property type="entry name" value="PKD"/>
    <property type="match status" value="1"/>
</dbReference>
<dbReference type="Pfam" id="PF18911">
    <property type="entry name" value="PKD_4"/>
    <property type="match status" value="1"/>
</dbReference>
<protein>
    <recommendedName>
        <fullName evidence="1">PKD domain-containing protein</fullName>
    </recommendedName>
</protein>
<accession>A0A1V1NTN7</accession>
<dbReference type="InterPro" id="IPR008969">
    <property type="entry name" value="CarboxyPept-like_regulatory"/>
</dbReference>
<dbReference type="CDD" id="cd00146">
    <property type="entry name" value="PKD"/>
    <property type="match status" value="1"/>
</dbReference>
<dbReference type="Proteomes" id="UP000189670">
    <property type="component" value="Unassembled WGS sequence"/>
</dbReference>
<dbReference type="InterPro" id="IPR035986">
    <property type="entry name" value="PKD_dom_sf"/>
</dbReference>
<sequence>GGEDALVKTHLIEIYDLHIDFSATPAAGAFPLTVTFAADMPDNVTGVQWHFGDGAFSSDRTPSHVYEIAGEYSPQLTAYANGTSLTIAKTNYINVKGRNISGRVTGSDNGSGLAGYQVKVIQGQSNQQVGETYTDDNGYYSFICEPSADNCLTVLNEIPAASDLILAVWPPVMQNDYYMQYYNGQSLSSRANLISTKESNQANVNLILERATTHQIKGRVHDNGTAMDNTQVSAYSEKLTFGLNTLTDENGYYTLSGLKASDDYRIYIWDDQQNTEIYYAIPGGNPGIVIPTYSVYSWDAATLIDPTGVLENIDIVLDHRTNQRGTIKGQVQTDSQLPAENIWVYAYSDALETGNGAFTDALGNYTITALNETSDNDPYTMGYIVAVHSIQSNNHNEDVSDLWYTYQAYPGVTDKTEA</sequence>
<dbReference type="EMBL" id="ATBP01002392">
    <property type="protein sequence ID" value="ETR65913.1"/>
    <property type="molecule type" value="Genomic_DNA"/>
</dbReference>
<comment type="caution">
    <text evidence="2">The sequence shown here is derived from an EMBL/GenBank/DDBJ whole genome shotgun (WGS) entry which is preliminary data.</text>
</comment>
<dbReference type="Gene3D" id="2.60.40.10">
    <property type="entry name" value="Immunoglobulins"/>
    <property type="match status" value="1"/>
</dbReference>
<dbReference type="SMART" id="SM00089">
    <property type="entry name" value="PKD"/>
    <property type="match status" value="1"/>
</dbReference>
<feature type="domain" description="PKD" evidence="1">
    <location>
        <begin position="17"/>
        <end position="100"/>
    </location>
</feature>